<dbReference type="AlphaFoldDB" id="A0A1B8TZD8"/>
<dbReference type="EC" id="2.7.13.3" evidence="2"/>
<feature type="domain" description="Histidine kinase" evidence="11">
    <location>
        <begin position="382"/>
        <end position="573"/>
    </location>
</feature>
<gene>
    <name evidence="12" type="ORF">LPB3_06140</name>
</gene>
<dbReference type="GO" id="GO:0046983">
    <property type="term" value="F:protein dimerization activity"/>
    <property type="evidence" value="ECO:0007669"/>
    <property type="project" value="InterPro"/>
</dbReference>
<dbReference type="PROSITE" id="PS50005">
    <property type="entry name" value="TPR"/>
    <property type="match status" value="2"/>
</dbReference>
<keyword evidence="9" id="KW-0802">TPR repeat</keyword>
<dbReference type="PANTHER" id="PTHR24421">
    <property type="entry name" value="NITRATE/NITRITE SENSOR PROTEIN NARX-RELATED"/>
    <property type="match status" value="1"/>
</dbReference>
<evidence type="ECO:0000256" key="3">
    <source>
        <dbReference type="ARBA" id="ARBA00022553"/>
    </source>
</evidence>
<dbReference type="Pfam" id="PF07730">
    <property type="entry name" value="HisKA_3"/>
    <property type="match status" value="1"/>
</dbReference>
<dbReference type="KEGG" id="pob:LPB03_06345"/>
<sequence length="580" mass="67592">MFILLNFNKTFSNKKETFLKKVSFLLFQESDSLKYEKIEKLFKDGQDEKCLINALELLKHNINEETKYKTTFLISEIFKINNNHTKSISYLKKALKILKEDNNNLDSKYYQTTDLYLSKTYLNLGNEYLRLGKQDSSIYFYNKTLEIKSLDKEFISYRAKALSNLSGVFMQDSLYDKAKEYVLEAITIHRTLNNKISEAAALGNLASIYLGVNDFDKAKKTYNEALNLIKFENSDKALRIRERLYLNLAYNLYILKDYEAYRYQELSYDLKDTLRDKEIRRMIEELDFKYNFESQKERFQKQEELKLLKEKDKARTIVLIGLVIFTILLVLSVYFYLRRKNLALKLKQTELLQNQKIEKLKSESQVRILNATIDGKESERKQIAETLHDSVSALLSSANLHLQATRKQFNGSTPIEIDKTQEIILEASHKIRDLSHTLVSSVLLKFGLKFAIKELAEKYSNSVLNIDTNIKNTRRYEQNFEIKVYNITQEFANNILKHSNASNALIELKQENEKLYITISDDGVGFDKNSINIKDGLGINQIDARIQMMKGEFNIQSSLNNGTRISIILPIVEKVAFNHV</sequence>
<evidence type="ECO:0000256" key="5">
    <source>
        <dbReference type="ARBA" id="ARBA00022741"/>
    </source>
</evidence>
<keyword evidence="13" id="KW-1185">Reference proteome</keyword>
<comment type="caution">
    <text evidence="12">The sequence shown here is derived from an EMBL/GenBank/DDBJ whole genome shotgun (WGS) entry which is preliminary data.</text>
</comment>
<dbReference type="InterPro" id="IPR011712">
    <property type="entry name" value="Sig_transdc_His_kin_sub3_dim/P"/>
</dbReference>
<evidence type="ECO:0000313" key="12">
    <source>
        <dbReference type="EMBL" id="OBY65028.1"/>
    </source>
</evidence>
<protein>
    <recommendedName>
        <fullName evidence="2">histidine kinase</fullName>
        <ecNumber evidence="2">2.7.13.3</ecNumber>
    </recommendedName>
</protein>
<keyword evidence="7" id="KW-0067">ATP-binding</keyword>
<comment type="catalytic activity">
    <reaction evidence="1">
        <text>ATP + protein L-histidine = ADP + protein N-phospho-L-histidine.</text>
        <dbReference type="EC" id="2.7.13.3"/>
    </reaction>
</comment>
<evidence type="ECO:0000256" key="9">
    <source>
        <dbReference type="PROSITE-ProRule" id="PRU00339"/>
    </source>
</evidence>
<dbReference type="InterPro" id="IPR003594">
    <property type="entry name" value="HATPase_dom"/>
</dbReference>
<evidence type="ECO:0000259" key="11">
    <source>
        <dbReference type="PROSITE" id="PS50109"/>
    </source>
</evidence>
<dbReference type="Gene3D" id="3.30.565.10">
    <property type="entry name" value="Histidine kinase-like ATPase, C-terminal domain"/>
    <property type="match status" value="1"/>
</dbReference>
<name>A0A1B8TZD8_9FLAO</name>
<dbReference type="Proteomes" id="UP000092584">
    <property type="component" value="Unassembled WGS sequence"/>
</dbReference>
<dbReference type="SUPFAM" id="SSF48452">
    <property type="entry name" value="TPR-like"/>
    <property type="match status" value="1"/>
</dbReference>
<feature type="transmembrane region" description="Helical" evidence="10">
    <location>
        <begin position="317"/>
        <end position="337"/>
    </location>
</feature>
<keyword evidence="3" id="KW-0597">Phosphoprotein</keyword>
<dbReference type="Pfam" id="PF02518">
    <property type="entry name" value="HATPase_c"/>
    <property type="match status" value="1"/>
</dbReference>
<keyword evidence="10" id="KW-0472">Membrane</keyword>
<dbReference type="GO" id="GO:0016020">
    <property type="term" value="C:membrane"/>
    <property type="evidence" value="ECO:0007669"/>
    <property type="project" value="InterPro"/>
</dbReference>
<keyword evidence="8" id="KW-0902">Two-component regulatory system</keyword>
<feature type="repeat" description="TPR" evidence="9">
    <location>
        <begin position="118"/>
        <end position="151"/>
    </location>
</feature>
<reference evidence="13" key="1">
    <citation type="submission" date="2016-02" db="EMBL/GenBank/DDBJ databases">
        <authorList>
            <person name="Shin S.-K."/>
            <person name="Yi H."/>
            <person name="Kim E."/>
        </authorList>
    </citation>
    <scope>NUCLEOTIDE SEQUENCE [LARGE SCALE GENOMIC DNA]</scope>
    <source>
        <strain evidence="13">LPB0003</strain>
    </source>
</reference>
<dbReference type="InterPro" id="IPR005467">
    <property type="entry name" value="His_kinase_dom"/>
</dbReference>
<keyword evidence="10" id="KW-0812">Transmembrane</keyword>
<dbReference type="InterPro" id="IPR011990">
    <property type="entry name" value="TPR-like_helical_dom_sf"/>
</dbReference>
<dbReference type="GO" id="GO:0005524">
    <property type="term" value="F:ATP binding"/>
    <property type="evidence" value="ECO:0007669"/>
    <property type="project" value="UniProtKB-KW"/>
</dbReference>
<organism evidence="12 13">
    <name type="scientific">Polaribacter vadi</name>
    <dbReference type="NCBI Taxonomy" id="1774273"/>
    <lineage>
        <taxon>Bacteria</taxon>
        <taxon>Pseudomonadati</taxon>
        <taxon>Bacteroidota</taxon>
        <taxon>Flavobacteriia</taxon>
        <taxon>Flavobacteriales</taxon>
        <taxon>Flavobacteriaceae</taxon>
    </lineage>
</organism>
<dbReference type="InterPro" id="IPR019734">
    <property type="entry name" value="TPR_rpt"/>
</dbReference>
<dbReference type="Pfam" id="PF13181">
    <property type="entry name" value="TPR_8"/>
    <property type="match status" value="1"/>
</dbReference>
<dbReference type="PROSITE" id="PS50109">
    <property type="entry name" value="HIS_KIN"/>
    <property type="match status" value="1"/>
</dbReference>
<dbReference type="CDD" id="cd16917">
    <property type="entry name" value="HATPase_UhpB-NarQ-NarX-like"/>
    <property type="match status" value="1"/>
</dbReference>
<evidence type="ECO:0000256" key="8">
    <source>
        <dbReference type="ARBA" id="ARBA00023012"/>
    </source>
</evidence>
<dbReference type="STRING" id="1774273.LPB03_06345"/>
<keyword evidence="10" id="KW-1133">Transmembrane helix</keyword>
<proteinExistence type="predicted"/>
<evidence type="ECO:0000256" key="1">
    <source>
        <dbReference type="ARBA" id="ARBA00000085"/>
    </source>
</evidence>
<dbReference type="PANTHER" id="PTHR24421:SF10">
    <property type="entry name" value="NITRATE_NITRITE SENSOR PROTEIN NARQ"/>
    <property type="match status" value="1"/>
</dbReference>
<dbReference type="OrthoDB" id="9760839at2"/>
<dbReference type="GO" id="GO:0000155">
    <property type="term" value="F:phosphorelay sensor kinase activity"/>
    <property type="evidence" value="ECO:0007669"/>
    <property type="project" value="InterPro"/>
</dbReference>
<dbReference type="SMART" id="SM00028">
    <property type="entry name" value="TPR"/>
    <property type="match status" value="4"/>
</dbReference>
<evidence type="ECO:0000256" key="4">
    <source>
        <dbReference type="ARBA" id="ARBA00022679"/>
    </source>
</evidence>
<dbReference type="InterPro" id="IPR036890">
    <property type="entry name" value="HATPase_C_sf"/>
</dbReference>
<keyword evidence="6 12" id="KW-0418">Kinase</keyword>
<keyword evidence="5" id="KW-0547">Nucleotide-binding</keyword>
<dbReference type="Gene3D" id="1.25.40.10">
    <property type="entry name" value="Tetratricopeptide repeat domain"/>
    <property type="match status" value="2"/>
</dbReference>
<accession>A0A1B8TZD8</accession>
<dbReference type="EMBL" id="LSFM01000021">
    <property type="protein sequence ID" value="OBY65028.1"/>
    <property type="molecule type" value="Genomic_DNA"/>
</dbReference>
<dbReference type="Pfam" id="PF13424">
    <property type="entry name" value="TPR_12"/>
    <property type="match status" value="1"/>
</dbReference>
<evidence type="ECO:0000256" key="10">
    <source>
        <dbReference type="SAM" id="Phobius"/>
    </source>
</evidence>
<dbReference type="InterPro" id="IPR050482">
    <property type="entry name" value="Sensor_HK_TwoCompSys"/>
</dbReference>
<feature type="repeat" description="TPR" evidence="9">
    <location>
        <begin position="199"/>
        <end position="232"/>
    </location>
</feature>
<evidence type="ECO:0000256" key="7">
    <source>
        <dbReference type="ARBA" id="ARBA00022840"/>
    </source>
</evidence>
<keyword evidence="4" id="KW-0808">Transferase</keyword>
<evidence type="ECO:0000256" key="6">
    <source>
        <dbReference type="ARBA" id="ARBA00022777"/>
    </source>
</evidence>
<evidence type="ECO:0000256" key="2">
    <source>
        <dbReference type="ARBA" id="ARBA00012438"/>
    </source>
</evidence>
<dbReference type="SUPFAM" id="SSF55874">
    <property type="entry name" value="ATPase domain of HSP90 chaperone/DNA topoisomerase II/histidine kinase"/>
    <property type="match status" value="1"/>
</dbReference>
<evidence type="ECO:0000313" key="13">
    <source>
        <dbReference type="Proteomes" id="UP000092584"/>
    </source>
</evidence>
<dbReference type="Gene3D" id="1.20.5.1930">
    <property type="match status" value="1"/>
</dbReference>